<dbReference type="Proteomes" id="UP000008783">
    <property type="component" value="Unassembled WGS sequence"/>
</dbReference>
<evidence type="ECO:0000256" key="1">
    <source>
        <dbReference type="SAM" id="MobiDB-lite"/>
    </source>
</evidence>
<reference key="1">
    <citation type="submission" date="2007-01" db="EMBL/GenBank/DDBJ databases">
        <title>The Genome Sequence of Puccinia graminis f. sp. tritici Strain CRL 75-36-700-3.</title>
        <authorList>
            <consortium name="The Broad Institute Genome Sequencing Platform"/>
            <person name="Birren B."/>
            <person name="Lander E."/>
            <person name="Galagan J."/>
            <person name="Nusbaum C."/>
            <person name="Devon K."/>
            <person name="Cuomo C."/>
            <person name="Jaffe D."/>
            <person name="Butler J."/>
            <person name="Alvarez P."/>
            <person name="Gnerre S."/>
            <person name="Grabherr M."/>
            <person name="Mauceli E."/>
            <person name="Brockman W."/>
            <person name="Young S."/>
            <person name="LaButti K."/>
            <person name="Sykes S."/>
            <person name="DeCaprio D."/>
            <person name="Crawford M."/>
            <person name="Koehrsen M."/>
            <person name="Engels R."/>
            <person name="Montgomery P."/>
            <person name="Pearson M."/>
            <person name="Howarth C."/>
            <person name="Larson L."/>
            <person name="White J."/>
            <person name="Zeng Q."/>
            <person name="Kodira C."/>
            <person name="Yandava C."/>
            <person name="Alvarado L."/>
            <person name="O'Leary S."/>
            <person name="Szabo L."/>
            <person name="Dean R."/>
            <person name="Schein J."/>
        </authorList>
    </citation>
    <scope>NUCLEOTIDE SEQUENCE</scope>
    <source>
        <strain>CRL 75-36-700-3</strain>
    </source>
</reference>
<keyword evidence="3" id="KW-1185">Reference proteome</keyword>
<dbReference type="AlphaFoldDB" id="E3L9B8"/>
<dbReference type="RefSeq" id="XP_003337562.2">
    <property type="nucleotide sequence ID" value="XM_003337514.2"/>
</dbReference>
<feature type="region of interest" description="Disordered" evidence="1">
    <location>
        <begin position="625"/>
        <end position="670"/>
    </location>
</feature>
<dbReference type="OrthoDB" id="2511483at2759"/>
<feature type="region of interest" description="Disordered" evidence="1">
    <location>
        <begin position="332"/>
        <end position="520"/>
    </location>
</feature>
<dbReference type="InParanoid" id="E3L9B8"/>
<protein>
    <submittedName>
        <fullName evidence="2">Uncharacterized protein</fullName>
    </submittedName>
</protein>
<dbReference type="VEuPathDB" id="FungiDB:PGTG_19159"/>
<evidence type="ECO:0000313" key="2">
    <source>
        <dbReference type="EMBL" id="EFP93143.2"/>
    </source>
</evidence>
<accession>E3L9B8</accession>
<dbReference type="HOGENOM" id="CLU_011692_0_0_1"/>
<name>E3L9B8_PUCGT</name>
<organism evidence="2 3">
    <name type="scientific">Puccinia graminis f. sp. tritici (strain CRL 75-36-700-3 / race SCCL)</name>
    <name type="common">Black stem rust fungus</name>
    <dbReference type="NCBI Taxonomy" id="418459"/>
    <lineage>
        <taxon>Eukaryota</taxon>
        <taxon>Fungi</taxon>
        <taxon>Dikarya</taxon>
        <taxon>Basidiomycota</taxon>
        <taxon>Pucciniomycotina</taxon>
        <taxon>Pucciniomycetes</taxon>
        <taxon>Pucciniales</taxon>
        <taxon>Pucciniaceae</taxon>
        <taxon>Puccinia</taxon>
    </lineage>
</organism>
<dbReference type="GeneID" id="10543208"/>
<feature type="compositionally biased region" description="Polar residues" evidence="1">
    <location>
        <begin position="507"/>
        <end position="520"/>
    </location>
</feature>
<reference evidence="3" key="2">
    <citation type="journal article" date="2011" name="Proc. Natl. Acad. Sci. U.S.A.">
        <title>Obligate biotrophy features unraveled by the genomic analysis of rust fungi.</title>
        <authorList>
            <person name="Duplessis S."/>
            <person name="Cuomo C.A."/>
            <person name="Lin Y.-C."/>
            <person name="Aerts A."/>
            <person name="Tisserant E."/>
            <person name="Veneault-Fourrey C."/>
            <person name="Joly D.L."/>
            <person name="Hacquard S."/>
            <person name="Amselem J."/>
            <person name="Cantarel B.L."/>
            <person name="Chiu R."/>
            <person name="Coutinho P.M."/>
            <person name="Feau N."/>
            <person name="Field M."/>
            <person name="Frey P."/>
            <person name="Gelhaye E."/>
            <person name="Goldberg J."/>
            <person name="Grabherr M.G."/>
            <person name="Kodira C.D."/>
            <person name="Kohler A."/>
            <person name="Kuees U."/>
            <person name="Lindquist E.A."/>
            <person name="Lucas S.M."/>
            <person name="Mago R."/>
            <person name="Mauceli E."/>
            <person name="Morin E."/>
            <person name="Murat C."/>
            <person name="Pangilinan J.L."/>
            <person name="Park R."/>
            <person name="Pearson M."/>
            <person name="Quesneville H."/>
            <person name="Rouhier N."/>
            <person name="Sakthikumar S."/>
            <person name="Salamov A.A."/>
            <person name="Schmutz J."/>
            <person name="Selles B."/>
            <person name="Shapiro H."/>
            <person name="Tanguay P."/>
            <person name="Tuskan G.A."/>
            <person name="Henrissat B."/>
            <person name="Van de Peer Y."/>
            <person name="Rouze P."/>
            <person name="Ellis J.G."/>
            <person name="Dodds P.N."/>
            <person name="Schein J.E."/>
            <person name="Zhong S."/>
            <person name="Hamelin R.C."/>
            <person name="Grigoriev I.V."/>
            <person name="Szabo L.J."/>
            <person name="Martin F."/>
        </authorList>
    </citation>
    <scope>NUCLEOTIDE SEQUENCE [LARGE SCALE GENOMIC DNA]</scope>
    <source>
        <strain evidence="3">CRL 75-36-700-3 / race SCCL</strain>
    </source>
</reference>
<proteinExistence type="predicted"/>
<sequence>MSHVKGRNDLDLDDLLGHLPFTNVEDASQKSYLGEPERESVPFETNLTTNLAASQPPQGSLRLTKIYHENPSTESQLLAAGGGSSTPGNLRVIAIDYIVFNRTAGNQVAQVRPSSSKASPAASAKEWEKITPTFDTVWKAALEVWSWPNAQQCIITLLREGRPLVADHLVNLQENGLLKWQCILANHSTYGANKMYLVYSDEDFTPFVAAVLKKPGSKVTIKLLMDDPARSARRKQAPKCDQDSAARTRFVVEITDWITSTYGCDSESLRIKDPANPECSMRVTRDGLYVWSRALVHKAKGVTTEIPPVTKEFVSEPITIYTLAEQSALANRRGGKAQSARPTGLSSLDTPQFTAPRVMPCGRIRPPRLITSPPAHVSPGPSTPAGIKSNAHESSRGVPSDPFETPADPHRLGESGPPARGNVVDLDAASDDDPRSIPATPMGTINRPPGSRSSTDIEVWSADRSPARKIARSPGGGGISVGRLDYNTSGPARGGPETSPTRKIAGSNGTASVGSAGTSQVLSMGSGPSAMLSMGSAVLIPPRRSLPPLNNLGRALGMETFLDLCNFQRDDLVPRVLINMAHIRHWEFFYRNTDVIQLQRMGFPYPIASQLMNGAEYVGATHTEAPVDEPEDEAANHTRQDGPGEDDDQEDPTANLAGADTQAPALSPEY</sequence>
<dbReference type="EMBL" id="DS178383">
    <property type="protein sequence ID" value="EFP93143.2"/>
    <property type="molecule type" value="Genomic_DNA"/>
</dbReference>
<dbReference type="KEGG" id="pgr:PGTG_19159"/>
<evidence type="ECO:0000313" key="3">
    <source>
        <dbReference type="Proteomes" id="UP000008783"/>
    </source>
</evidence>
<feature type="compositionally biased region" description="Polar residues" evidence="1">
    <location>
        <begin position="340"/>
        <end position="353"/>
    </location>
</feature>
<gene>
    <name evidence="2" type="ORF">PGTG_19159</name>
</gene>